<evidence type="ECO:0000256" key="1">
    <source>
        <dbReference type="SAM" id="Phobius"/>
    </source>
</evidence>
<proteinExistence type="predicted"/>
<accession>A0A6P8BW93</accession>
<dbReference type="GeneID" id="116189620"/>
<keyword evidence="1" id="KW-1133">Transmembrane helix</keyword>
<evidence type="ECO:0000313" key="2">
    <source>
        <dbReference type="Proteomes" id="UP000515151"/>
    </source>
</evidence>
<gene>
    <name evidence="3" type="primary">LOC116189620</name>
</gene>
<feature type="transmembrane region" description="Helical" evidence="1">
    <location>
        <begin position="28"/>
        <end position="49"/>
    </location>
</feature>
<reference evidence="3" key="2">
    <citation type="submission" date="2025-08" db="UniProtKB">
        <authorList>
            <consortium name="RefSeq"/>
        </authorList>
    </citation>
    <scope>IDENTIFICATION</scope>
    <source>
        <tissue evidence="3">Leaf</tissue>
    </source>
</reference>
<dbReference type="Proteomes" id="UP000515151">
    <property type="component" value="Chromosome 1"/>
</dbReference>
<keyword evidence="1" id="KW-0812">Transmembrane</keyword>
<dbReference type="RefSeq" id="XP_031375237.1">
    <property type="nucleotide sequence ID" value="XM_031519377.1"/>
</dbReference>
<sequence>MVMHYIACSFGTVIRQARDMRGRIGDKWSMRVLWASAIGSGIGLYMVIVERQLQNRERMAAEALQSLDSNSGSREED</sequence>
<name>A0A6P8BW93_PUNGR</name>
<evidence type="ECO:0000313" key="3">
    <source>
        <dbReference type="RefSeq" id="XP_031375237.1"/>
    </source>
</evidence>
<keyword evidence="2" id="KW-1185">Reference proteome</keyword>
<protein>
    <submittedName>
        <fullName evidence="3">Uncharacterized protein LOC116189620 isoform X3</fullName>
    </submittedName>
</protein>
<reference evidence="2" key="1">
    <citation type="journal article" date="2020" name="Plant Biotechnol. J.">
        <title>The pomegranate (Punica granatum L.) draft genome dissects genetic divergence between soft- and hard-seeded cultivars.</title>
        <authorList>
            <person name="Luo X."/>
            <person name="Li H."/>
            <person name="Wu Z."/>
            <person name="Yao W."/>
            <person name="Zhao P."/>
            <person name="Cao D."/>
            <person name="Yu H."/>
            <person name="Li K."/>
            <person name="Poudel K."/>
            <person name="Zhao D."/>
            <person name="Zhang F."/>
            <person name="Xia X."/>
            <person name="Chen L."/>
            <person name="Wang Q."/>
            <person name="Jing D."/>
            <person name="Cao S."/>
        </authorList>
    </citation>
    <scope>NUCLEOTIDE SEQUENCE [LARGE SCALE GENOMIC DNA]</scope>
    <source>
        <strain evidence="2">cv. Tunisia</strain>
    </source>
</reference>
<organism evidence="2 3">
    <name type="scientific">Punica granatum</name>
    <name type="common">Pomegranate</name>
    <dbReference type="NCBI Taxonomy" id="22663"/>
    <lineage>
        <taxon>Eukaryota</taxon>
        <taxon>Viridiplantae</taxon>
        <taxon>Streptophyta</taxon>
        <taxon>Embryophyta</taxon>
        <taxon>Tracheophyta</taxon>
        <taxon>Spermatophyta</taxon>
        <taxon>Magnoliopsida</taxon>
        <taxon>eudicotyledons</taxon>
        <taxon>Gunneridae</taxon>
        <taxon>Pentapetalae</taxon>
        <taxon>rosids</taxon>
        <taxon>malvids</taxon>
        <taxon>Myrtales</taxon>
        <taxon>Lythraceae</taxon>
        <taxon>Punica</taxon>
    </lineage>
</organism>
<dbReference type="AlphaFoldDB" id="A0A6P8BW93"/>
<keyword evidence="1" id="KW-0472">Membrane</keyword>